<name>A0A131YKI4_RHIAP</name>
<dbReference type="GO" id="GO:0008270">
    <property type="term" value="F:zinc ion binding"/>
    <property type="evidence" value="ECO:0007669"/>
    <property type="project" value="UniProtKB-KW"/>
</dbReference>
<feature type="domain" description="RING-type" evidence="6">
    <location>
        <begin position="40"/>
        <end position="77"/>
    </location>
</feature>
<feature type="region of interest" description="Disordered" evidence="5">
    <location>
        <begin position="296"/>
        <end position="321"/>
    </location>
</feature>
<organism evidence="7">
    <name type="scientific">Rhipicephalus appendiculatus</name>
    <name type="common">Brown ear tick</name>
    <dbReference type="NCBI Taxonomy" id="34631"/>
    <lineage>
        <taxon>Eukaryota</taxon>
        <taxon>Metazoa</taxon>
        <taxon>Ecdysozoa</taxon>
        <taxon>Arthropoda</taxon>
        <taxon>Chelicerata</taxon>
        <taxon>Arachnida</taxon>
        <taxon>Acari</taxon>
        <taxon>Parasitiformes</taxon>
        <taxon>Ixodida</taxon>
        <taxon>Ixodoidea</taxon>
        <taxon>Ixodidae</taxon>
        <taxon>Rhipicephalinae</taxon>
        <taxon>Rhipicephalus</taxon>
        <taxon>Rhipicephalus</taxon>
    </lineage>
</organism>
<dbReference type="InterPro" id="IPR049342">
    <property type="entry name" value="TRAF1-6_MATH_dom"/>
</dbReference>
<dbReference type="EMBL" id="GEDV01010136">
    <property type="protein sequence ID" value="JAP78421.1"/>
    <property type="molecule type" value="Transcribed_RNA"/>
</dbReference>
<dbReference type="CDD" id="cd16449">
    <property type="entry name" value="RING-HC"/>
    <property type="match status" value="1"/>
</dbReference>
<proteinExistence type="predicted"/>
<dbReference type="InterPro" id="IPR013083">
    <property type="entry name" value="Znf_RING/FYVE/PHD"/>
</dbReference>
<accession>A0A131YKI4</accession>
<sequence length="516" mass="56427">MNVVATEMAPRSAYTLVGYSRDLDWRPTRFVGPVPSVRVCSLCGLIPDATVQLPCAHVLCRLCFDGSLRQGGVCPLDGQGFAREDAEWITLSLESFMRRKVRCWNDVNGCDEVVEVSKVADHFSNECAFHAASCPKCGAMVLHRDIVEHVKSGCHTAVVPGTAVPTTSDAQSQCSEVPEHLLKSLRLSAVVPGTKVPATVRDAQTQYDEVLEELNTGRPSAVVRVATVPATSDTQTQRSESNVNLQAEKALEEANAALALASAQKESLEADLKELKELFAQSFAVLTAMEKISMDARNESSESAGKRHSSKHREGNGSSLAKQLREGISEVLRAWKDYQARQLNRSDSSDTSSDKTEPFPSQQGSVACSVCHDWCVAGYAALKEVALRDGATDVPSSPGYFFGYRIEPMIRFKMHGNSLRMHFGLQVMRGENDQQLLWPFHHYVRLWLVVPSGEASSGLPLEIVPEMVDGRLYAKPAEGTRGNGPCLSTASVDLRALESGGYVENDKLRLRFEVLP</sequence>
<dbReference type="PANTHER" id="PTHR10131:SF138">
    <property type="entry name" value="RE66324P"/>
    <property type="match status" value="1"/>
</dbReference>
<evidence type="ECO:0000256" key="5">
    <source>
        <dbReference type="SAM" id="MobiDB-lite"/>
    </source>
</evidence>
<dbReference type="SUPFAM" id="SSF49599">
    <property type="entry name" value="TRAF domain-like"/>
    <property type="match status" value="2"/>
</dbReference>
<dbReference type="AlphaFoldDB" id="A0A131YKI4"/>
<keyword evidence="4" id="KW-0175">Coiled coil</keyword>
<evidence type="ECO:0000256" key="2">
    <source>
        <dbReference type="ARBA" id="ARBA00022833"/>
    </source>
</evidence>
<dbReference type="Gene3D" id="2.60.210.10">
    <property type="entry name" value="Apoptosis, Tumor Necrosis Factor Receptor Associated Protein 2, Chain A"/>
    <property type="match status" value="1"/>
</dbReference>
<evidence type="ECO:0000256" key="3">
    <source>
        <dbReference type="PROSITE-ProRule" id="PRU00175"/>
    </source>
</evidence>
<dbReference type="GO" id="GO:0043122">
    <property type="term" value="P:regulation of canonical NF-kappaB signal transduction"/>
    <property type="evidence" value="ECO:0007669"/>
    <property type="project" value="TreeGrafter"/>
</dbReference>
<evidence type="ECO:0000259" key="6">
    <source>
        <dbReference type="PROSITE" id="PS50089"/>
    </source>
</evidence>
<dbReference type="GO" id="GO:0005164">
    <property type="term" value="F:tumor necrosis factor receptor binding"/>
    <property type="evidence" value="ECO:0007669"/>
    <property type="project" value="TreeGrafter"/>
</dbReference>
<reference evidence="7" key="1">
    <citation type="journal article" date="2016" name="Ticks Tick Borne Dis.">
        <title>De novo assembly and annotation of the salivary gland transcriptome of Rhipicephalus appendiculatus male and female ticks during blood feeding.</title>
        <authorList>
            <person name="de Castro M.H."/>
            <person name="de Klerk D."/>
            <person name="Pienaar R."/>
            <person name="Latif A.A."/>
            <person name="Rees D.J."/>
            <person name="Mans B.J."/>
        </authorList>
    </citation>
    <scope>NUCLEOTIDE SEQUENCE</scope>
    <source>
        <tissue evidence="7">Salivary glands</tissue>
    </source>
</reference>
<evidence type="ECO:0000313" key="7">
    <source>
        <dbReference type="EMBL" id="JAP78421.1"/>
    </source>
</evidence>
<dbReference type="InterPro" id="IPR001841">
    <property type="entry name" value="Znf_RING"/>
</dbReference>
<feature type="region of interest" description="Disordered" evidence="5">
    <location>
        <begin position="343"/>
        <end position="364"/>
    </location>
</feature>
<dbReference type="SMART" id="SM00184">
    <property type="entry name" value="RING"/>
    <property type="match status" value="1"/>
</dbReference>
<protein>
    <recommendedName>
        <fullName evidence="6">RING-type domain-containing protein</fullName>
    </recommendedName>
</protein>
<dbReference type="PANTHER" id="PTHR10131">
    <property type="entry name" value="TNF RECEPTOR ASSOCIATED FACTOR"/>
    <property type="match status" value="1"/>
</dbReference>
<evidence type="ECO:0000256" key="4">
    <source>
        <dbReference type="SAM" id="Coils"/>
    </source>
</evidence>
<dbReference type="SUPFAM" id="SSF57850">
    <property type="entry name" value="RING/U-box"/>
    <property type="match status" value="1"/>
</dbReference>
<keyword evidence="1 3" id="KW-0863">Zinc-finger</keyword>
<dbReference type="InterPro" id="IPR008974">
    <property type="entry name" value="TRAF-like"/>
</dbReference>
<evidence type="ECO:0000256" key="1">
    <source>
        <dbReference type="ARBA" id="ARBA00022771"/>
    </source>
</evidence>
<keyword evidence="1 3" id="KW-0479">Metal-binding</keyword>
<dbReference type="Pfam" id="PF21355">
    <property type="entry name" value="TRAF-mep_MATH"/>
    <property type="match status" value="1"/>
</dbReference>
<dbReference type="Gene3D" id="3.30.40.10">
    <property type="entry name" value="Zinc/RING finger domain, C3HC4 (zinc finger)"/>
    <property type="match status" value="2"/>
</dbReference>
<dbReference type="PROSITE" id="PS50089">
    <property type="entry name" value="ZF_RING_2"/>
    <property type="match status" value="1"/>
</dbReference>
<feature type="coiled-coil region" evidence="4">
    <location>
        <begin position="244"/>
        <end position="278"/>
    </location>
</feature>
<dbReference type="GO" id="GO:0009898">
    <property type="term" value="C:cytoplasmic side of plasma membrane"/>
    <property type="evidence" value="ECO:0007669"/>
    <property type="project" value="TreeGrafter"/>
</dbReference>
<keyword evidence="2" id="KW-0862">Zinc</keyword>